<dbReference type="Gene3D" id="2.40.50.100">
    <property type="match status" value="1"/>
</dbReference>
<reference evidence="3 4" key="1">
    <citation type="submission" date="2019-02" db="EMBL/GenBank/DDBJ databases">
        <title>Deep-cultivation of Planctomycetes and their phenomic and genomic characterization uncovers novel biology.</title>
        <authorList>
            <person name="Wiegand S."/>
            <person name="Jogler M."/>
            <person name="Boedeker C."/>
            <person name="Pinto D."/>
            <person name="Vollmers J."/>
            <person name="Rivas-Marin E."/>
            <person name="Kohn T."/>
            <person name="Peeters S.H."/>
            <person name="Heuer A."/>
            <person name="Rast P."/>
            <person name="Oberbeckmann S."/>
            <person name="Bunk B."/>
            <person name="Jeske O."/>
            <person name="Meyerdierks A."/>
            <person name="Storesund J.E."/>
            <person name="Kallscheuer N."/>
            <person name="Luecker S."/>
            <person name="Lage O.M."/>
            <person name="Pohl T."/>
            <person name="Merkel B.J."/>
            <person name="Hornburger P."/>
            <person name="Mueller R.-W."/>
            <person name="Bruemmer F."/>
            <person name="Labrenz M."/>
            <person name="Spormann A.M."/>
            <person name="Op Den Camp H."/>
            <person name="Overmann J."/>
            <person name="Amann R."/>
            <person name="Jetten M.S.M."/>
            <person name="Mascher T."/>
            <person name="Medema M.H."/>
            <person name="Devos D.P."/>
            <person name="Kaster A.-K."/>
            <person name="Ovreas L."/>
            <person name="Rohde M."/>
            <person name="Galperin M.Y."/>
            <person name="Jogler C."/>
        </authorList>
    </citation>
    <scope>NUCLEOTIDE SEQUENCE [LARGE SCALE GENOMIC DNA]</scope>
    <source>
        <strain evidence="3 4">Poly59</strain>
    </source>
</reference>
<dbReference type="InterPro" id="IPR058647">
    <property type="entry name" value="BSH_CzcB-like"/>
</dbReference>
<dbReference type="PANTHER" id="PTHR30469:SF38">
    <property type="entry name" value="HLYD FAMILY SECRETION PROTEIN"/>
    <property type="match status" value="1"/>
</dbReference>
<dbReference type="NCBIfam" id="TIGR01730">
    <property type="entry name" value="RND_mfp"/>
    <property type="match status" value="1"/>
</dbReference>
<name>A0A5C6ELN8_9BACT</name>
<proteinExistence type="inferred from homology"/>
<sequence>MKLKRHAINRLLVRSWCIVVLLLPWTGCRKPPRPAGDDRLAVKVQIVEKVARPRSKTLTGEFRSRIQSNLSFRVGGRIESRSVDVGDRVATGDILASLDKSQLVSDVGSARAALESAEASKQKAMSESDRTERLIESNAASRADFDDAKAALLTAEGLVEVRQADLEAAERQLQFTDIVAQSPGVIIDRQAEVGQVVGAAQPVFTVADDGDREAVFDVFPSHIPERPIDDEIALTLLSDPSVKTVGIIREIAPSIDRTTGTVRVKVAVPDPPPQMQLGAPVVGEAKYPPMDVVELPWTALMREGDQTSVWVVDPETEAVARRVLEVESYVSGVLLVTGGLKPGEIVVVAGAQLLRPGQKVKPIATKTLSAGEST</sequence>
<dbReference type="Gene3D" id="2.40.30.170">
    <property type="match status" value="1"/>
</dbReference>
<comment type="similarity">
    <text evidence="1">Belongs to the membrane fusion protein (MFP) (TC 8.A.1) family.</text>
</comment>
<dbReference type="AlphaFoldDB" id="A0A5C6ELN8"/>
<protein>
    <submittedName>
        <fullName evidence="3">Efflux pump periplasmic linker BepF</fullName>
    </submittedName>
</protein>
<dbReference type="RefSeq" id="WP_146536597.1">
    <property type="nucleotide sequence ID" value="NZ_SJPX01000005.1"/>
</dbReference>
<evidence type="ECO:0000259" key="2">
    <source>
        <dbReference type="Pfam" id="PF25973"/>
    </source>
</evidence>
<dbReference type="InterPro" id="IPR006143">
    <property type="entry name" value="RND_pump_MFP"/>
</dbReference>
<evidence type="ECO:0000256" key="1">
    <source>
        <dbReference type="ARBA" id="ARBA00009477"/>
    </source>
</evidence>
<dbReference type="Proteomes" id="UP000317977">
    <property type="component" value="Unassembled WGS sequence"/>
</dbReference>
<dbReference type="GO" id="GO:1990281">
    <property type="term" value="C:efflux pump complex"/>
    <property type="evidence" value="ECO:0007669"/>
    <property type="project" value="TreeGrafter"/>
</dbReference>
<accession>A0A5C6ELN8</accession>
<dbReference type="Gene3D" id="1.10.287.470">
    <property type="entry name" value="Helix hairpin bin"/>
    <property type="match status" value="1"/>
</dbReference>
<dbReference type="Pfam" id="PF25973">
    <property type="entry name" value="BSH_CzcB"/>
    <property type="match status" value="1"/>
</dbReference>
<dbReference type="SUPFAM" id="SSF111369">
    <property type="entry name" value="HlyD-like secretion proteins"/>
    <property type="match status" value="1"/>
</dbReference>
<dbReference type="EMBL" id="SJPX01000005">
    <property type="protein sequence ID" value="TWU48199.1"/>
    <property type="molecule type" value="Genomic_DNA"/>
</dbReference>
<dbReference type="PANTHER" id="PTHR30469">
    <property type="entry name" value="MULTIDRUG RESISTANCE PROTEIN MDTA"/>
    <property type="match status" value="1"/>
</dbReference>
<evidence type="ECO:0000313" key="3">
    <source>
        <dbReference type="EMBL" id="TWU48199.1"/>
    </source>
</evidence>
<dbReference type="OrthoDB" id="9813967at2"/>
<gene>
    <name evidence="3" type="primary">bepF_2</name>
    <name evidence="3" type="ORF">Poly59_50450</name>
</gene>
<keyword evidence="4" id="KW-1185">Reference proteome</keyword>
<evidence type="ECO:0000313" key="4">
    <source>
        <dbReference type="Proteomes" id="UP000317977"/>
    </source>
</evidence>
<organism evidence="3 4">
    <name type="scientific">Rubripirellula reticaptiva</name>
    <dbReference type="NCBI Taxonomy" id="2528013"/>
    <lineage>
        <taxon>Bacteria</taxon>
        <taxon>Pseudomonadati</taxon>
        <taxon>Planctomycetota</taxon>
        <taxon>Planctomycetia</taxon>
        <taxon>Pirellulales</taxon>
        <taxon>Pirellulaceae</taxon>
        <taxon>Rubripirellula</taxon>
    </lineage>
</organism>
<comment type="caution">
    <text evidence="3">The sequence shown here is derived from an EMBL/GenBank/DDBJ whole genome shotgun (WGS) entry which is preliminary data.</text>
</comment>
<feature type="domain" description="CzcB-like barrel-sandwich hybrid" evidence="2">
    <location>
        <begin position="72"/>
        <end position="208"/>
    </location>
</feature>
<dbReference type="Gene3D" id="2.40.420.20">
    <property type="match status" value="1"/>
</dbReference>
<dbReference type="GO" id="GO:0015562">
    <property type="term" value="F:efflux transmembrane transporter activity"/>
    <property type="evidence" value="ECO:0007669"/>
    <property type="project" value="TreeGrafter"/>
</dbReference>